<comment type="subcellular location">
    <subcellularLocation>
        <location evidence="1">Cell envelope</location>
    </subcellularLocation>
</comment>
<dbReference type="RefSeq" id="WP_238750121.1">
    <property type="nucleotide sequence ID" value="NZ_CAKLPZ010000001.1"/>
</dbReference>
<protein>
    <recommendedName>
        <fullName evidence="3">Imelysin-like domain-containing protein</fullName>
    </recommendedName>
</protein>
<evidence type="ECO:0000313" key="5">
    <source>
        <dbReference type="Proteomes" id="UP000837803"/>
    </source>
</evidence>
<dbReference type="Gene3D" id="1.20.1420.20">
    <property type="entry name" value="M75 peptidase, HXXE motif"/>
    <property type="match status" value="1"/>
</dbReference>
<feature type="domain" description="Imelysin-like" evidence="3">
    <location>
        <begin position="41"/>
        <end position="315"/>
    </location>
</feature>
<evidence type="ECO:0000313" key="4">
    <source>
        <dbReference type="EMBL" id="CAH1000006.1"/>
    </source>
</evidence>
<reference evidence="4" key="1">
    <citation type="submission" date="2021-12" db="EMBL/GenBank/DDBJ databases">
        <authorList>
            <person name="Rodrigo-Torres L."/>
            <person name="Arahal R. D."/>
            <person name="Lucena T."/>
        </authorList>
    </citation>
    <scope>NUCLEOTIDE SEQUENCE</scope>
    <source>
        <strain evidence="4">CECT 8419</strain>
    </source>
</reference>
<accession>A0ABN8F2S0</accession>
<organism evidence="4 5">
    <name type="scientific">Neolewinella maritima</name>
    <dbReference type="NCBI Taxonomy" id="1383882"/>
    <lineage>
        <taxon>Bacteria</taxon>
        <taxon>Pseudomonadati</taxon>
        <taxon>Bacteroidota</taxon>
        <taxon>Saprospiria</taxon>
        <taxon>Saprospirales</taxon>
        <taxon>Lewinellaceae</taxon>
        <taxon>Neolewinella</taxon>
    </lineage>
</organism>
<gene>
    <name evidence="4" type="ORF">LEM8419_01212</name>
</gene>
<dbReference type="InterPro" id="IPR018976">
    <property type="entry name" value="Imelysin-like"/>
</dbReference>
<comment type="caution">
    <text evidence="4">The sequence shown here is derived from an EMBL/GenBank/DDBJ whole genome shotgun (WGS) entry which is preliminary data.</text>
</comment>
<evidence type="ECO:0000256" key="1">
    <source>
        <dbReference type="ARBA" id="ARBA00004196"/>
    </source>
</evidence>
<sequence>MYRLLYLLPLLLLACEPEPAEVDTASFDRGKMLTFWADQIIVPAYQDFTAAARTLDASVNAYATAPEPTALATVRTDFATAYLSWQRLSPFMVGPGQQLRLREQLNVYPTDSSRLFAQSDADLTLPSNTDIQGFPALDLLLFGTGDPAQHVEQLQRLTDRILYLATEAEDAWTTTYRATYVANSGNSATASVDRTVNSFVQWYERNLRAGKVGIPAGVFGNGPLPDRAEALYSGDLSRALFLEGLDAASNFFDAELGLATYLDALGVRRDGDLLSTRIRAQFREARTQAASLDRDFATQVTTDNGGMLQLYDALQRNVILLKVDMLQALSINVDFVDADGD</sequence>
<dbReference type="InterPro" id="IPR034984">
    <property type="entry name" value="Imelysin-like_IPPA"/>
</dbReference>
<name>A0ABN8F2S0_9BACT</name>
<dbReference type="PROSITE" id="PS51257">
    <property type="entry name" value="PROKAR_LIPOPROTEIN"/>
    <property type="match status" value="1"/>
</dbReference>
<dbReference type="CDD" id="cd14659">
    <property type="entry name" value="Imelysin-like_IPPA"/>
    <property type="match status" value="1"/>
</dbReference>
<proteinExistence type="predicted"/>
<dbReference type="Proteomes" id="UP000837803">
    <property type="component" value="Unassembled WGS sequence"/>
</dbReference>
<dbReference type="Pfam" id="PF09375">
    <property type="entry name" value="Peptidase_M75"/>
    <property type="match status" value="1"/>
</dbReference>
<evidence type="ECO:0000259" key="3">
    <source>
        <dbReference type="Pfam" id="PF09375"/>
    </source>
</evidence>
<dbReference type="InterPro" id="IPR038352">
    <property type="entry name" value="Imelysin_sf"/>
</dbReference>
<keyword evidence="5" id="KW-1185">Reference proteome</keyword>
<evidence type="ECO:0000256" key="2">
    <source>
        <dbReference type="ARBA" id="ARBA00022729"/>
    </source>
</evidence>
<keyword evidence="2" id="KW-0732">Signal</keyword>
<dbReference type="EMBL" id="CAKLPZ010000001">
    <property type="protein sequence ID" value="CAH1000006.1"/>
    <property type="molecule type" value="Genomic_DNA"/>
</dbReference>